<organism evidence="2 3">
    <name type="scientific">Hohenbuehelia grisea</name>
    <dbReference type="NCBI Taxonomy" id="104357"/>
    <lineage>
        <taxon>Eukaryota</taxon>
        <taxon>Fungi</taxon>
        <taxon>Dikarya</taxon>
        <taxon>Basidiomycota</taxon>
        <taxon>Agaricomycotina</taxon>
        <taxon>Agaricomycetes</taxon>
        <taxon>Agaricomycetidae</taxon>
        <taxon>Agaricales</taxon>
        <taxon>Pleurotineae</taxon>
        <taxon>Pleurotaceae</taxon>
        <taxon>Hohenbuehelia</taxon>
    </lineage>
</organism>
<feature type="region of interest" description="Disordered" evidence="1">
    <location>
        <begin position="1367"/>
        <end position="1539"/>
    </location>
</feature>
<gene>
    <name evidence="2" type="ORF">HGRIS_009576</name>
</gene>
<feature type="region of interest" description="Disordered" evidence="1">
    <location>
        <begin position="1567"/>
        <end position="1589"/>
    </location>
</feature>
<protein>
    <submittedName>
        <fullName evidence="2">Uncharacterized protein</fullName>
    </submittedName>
</protein>
<sequence length="1589" mass="173449">MPHSVTNPFHRHAEFEFPRQPLSPPETNIDSAGPAHTPPTMLPRGIADQDDSYMTAKATESPSSRFKRVSTLAYHTSRGGESRERTTSKTAKPLIIVIPPAAIQHEHGQLGHTLSLGPPHRLSQGILMPLFPTMYGQLTAIAREFNFPSTTGLCIYFHFTDGGMTITPRVSDESWQMIWSHAFDDRSASPSPFKPPINGKIEFDIDPRQARWYSAWVSSARKDSPDYPVSVAPSIAFSIASHDRMDSKTTFPEEIALSDMLETNSVRYQPRSKHVPRKLSLVDKVETQSVRSHSRPPPLNVGNVEGTDARALSTIVQEDEPATAKLDLTQRVNSWIATSKAQPTNLAKNGQTSLEPANMPNTLPDDVLEEADAEEGELNLEEFSWSVSSQGPEDDDIYSIASGSRLPSIHAEHRMATSVCMTPSVCTSFGPFDYDLDSPVASSYRLPSPDVAWRMLDDVPPTPTTATSWGAPSYPPSPYSQHSFFSLDMAHRAILSRPVTPTTATSWGAPSWPASPAASSSSMVDSVHLGARGEFSLPVTPTTATSWGAPLSYPPSPMSAEFVQTPDVGDRTFDLSQPPLPRHARPWNYVWPYHESAGSAEAAHPEVPGVGPWHHAWPYTQRTAASHTDTEHQSGPWGHAWPYMQGSSTNPIPQPGPWGHAWPYMQGSSTDHGSHRGPWGHAWPYTQRSGTATISSLCAPAYPYLEIYEHVYPHFNLYPSPAASRMQSSLGGIRVCLGPSLPYPANLGCIYPAVSTSTNGSDKSPVSGRREARYPFLKIYPDVYPHFDLYPHQAASNLAVTAASLKAPSVMLGPTLPYPLNLDQIYPPVANSGISVRAPSGYPSFQLYAPVYPYFDLYPSTAASSLATLDTGVKSVSVTLGPILPYPKNLDCIYPLVSGGNGISVRAPARYPVFELYAPVYPHVAPYPALPLDVQRSSMSPARIAIQVVPGVYPHFDLYPPVVGRAESTRAKSASVLVRVGSSYPTFNIYPAVYPAFDLYPAVPDASSPSRGSNAISVALPAVYPVFNLYPAVYPVFDIYPEVPVSRRESQDIPVMLSTAYPIFNLYPAVDIYPEIPEMPVSARGLRKEGISITLSAVYPVFNIYPAVYPAFDIYPEAPVSAREIRAEGVPITLSTVYPVFNLYPAVYPAFDIYPAVEMSLASNEVKESRLDTRRTALSSSYPIFNLYPAVYPSLEIYPALPQDVREAKSNQPKGIRITIGVVYPVFNLYPSIYPVLDIYPAPALQSLQRRPEISVTLAVGYPSFVLYPAVYPHFELYPSISRPQVAALHRKMPSLPMQRDFLRPLNQQPARYNLPSVRVHPPTPATPDLPMMLPPFVGEPSRTETRRKYNLTHSELHAMVMMERSFDSRHQDQDEEEADEPVSELPSLRHASPSRVAPTVAPAAPRRDAVPAPATGDPPRRTRPRQGSTASLASRYSVVGTVATPPSRSPEAGAPLRRSASSAARPTSMAFGDRPVGRLTRSGSIGLPSHPAAHIRNRAAEPKGANAVAGVRSPPPVGSPPAVASPPGVRSPPMGSKRDSLVLQRVRAFNSVIEAKDPFSSLDALSEFPMPPRPPLPLPPLPKIADRA</sequence>
<proteinExistence type="predicted"/>
<feature type="compositionally biased region" description="Low complexity" evidence="1">
    <location>
        <begin position="1392"/>
        <end position="1416"/>
    </location>
</feature>
<evidence type="ECO:0000313" key="3">
    <source>
        <dbReference type="Proteomes" id="UP001556367"/>
    </source>
</evidence>
<dbReference type="EMBL" id="JASNQZ010000012">
    <property type="protein sequence ID" value="KAL0949525.1"/>
    <property type="molecule type" value="Genomic_DNA"/>
</dbReference>
<reference evidence="3" key="1">
    <citation type="submission" date="2024-06" db="EMBL/GenBank/DDBJ databases">
        <title>Multi-omics analyses provide insights into the biosynthesis of the anticancer antibiotic pleurotin in Hohenbuehelia grisea.</title>
        <authorList>
            <person name="Weaver J.A."/>
            <person name="Alberti F."/>
        </authorList>
    </citation>
    <scope>NUCLEOTIDE SEQUENCE [LARGE SCALE GENOMIC DNA]</scope>
    <source>
        <strain evidence="3">T-177</strain>
    </source>
</reference>
<evidence type="ECO:0000256" key="1">
    <source>
        <dbReference type="SAM" id="MobiDB-lite"/>
    </source>
</evidence>
<name>A0ABR3J2Y4_9AGAR</name>
<dbReference type="Proteomes" id="UP001556367">
    <property type="component" value="Unassembled WGS sequence"/>
</dbReference>
<comment type="caution">
    <text evidence="2">The sequence shown here is derived from an EMBL/GenBank/DDBJ whole genome shotgun (WGS) entry which is preliminary data.</text>
</comment>
<feature type="compositionally biased region" description="Pro residues" evidence="1">
    <location>
        <begin position="1570"/>
        <end position="1583"/>
    </location>
</feature>
<feature type="compositionally biased region" description="Polar residues" evidence="1">
    <location>
        <begin position="1426"/>
        <end position="1435"/>
    </location>
</feature>
<feature type="region of interest" description="Disordered" evidence="1">
    <location>
        <begin position="1"/>
        <end position="47"/>
    </location>
</feature>
<accession>A0ABR3J2Y4</accession>
<feature type="compositionally biased region" description="Low complexity" evidence="1">
    <location>
        <begin position="1521"/>
        <end position="1534"/>
    </location>
</feature>
<feature type="compositionally biased region" description="Acidic residues" evidence="1">
    <location>
        <begin position="1374"/>
        <end position="1383"/>
    </location>
</feature>
<evidence type="ECO:0000313" key="2">
    <source>
        <dbReference type="EMBL" id="KAL0949525.1"/>
    </source>
</evidence>
<keyword evidence="3" id="KW-1185">Reference proteome</keyword>